<accession>A0AAV4M6S2</accession>
<dbReference type="Proteomes" id="UP001054837">
    <property type="component" value="Unassembled WGS sequence"/>
</dbReference>
<proteinExistence type="predicted"/>
<reference evidence="1 2" key="1">
    <citation type="submission" date="2021-06" db="EMBL/GenBank/DDBJ databases">
        <title>Caerostris darwini draft genome.</title>
        <authorList>
            <person name="Kono N."/>
            <person name="Arakawa K."/>
        </authorList>
    </citation>
    <scope>NUCLEOTIDE SEQUENCE [LARGE SCALE GENOMIC DNA]</scope>
</reference>
<comment type="caution">
    <text evidence="1">The sequence shown here is derived from an EMBL/GenBank/DDBJ whole genome shotgun (WGS) entry which is preliminary data.</text>
</comment>
<gene>
    <name evidence="1" type="ORF">CDAR_17341</name>
</gene>
<evidence type="ECO:0000313" key="1">
    <source>
        <dbReference type="EMBL" id="GIX67515.1"/>
    </source>
</evidence>
<dbReference type="AlphaFoldDB" id="A0AAV4M6S2"/>
<dbReference type="EMBL" id="BPLQ01000097">
    <property type="protein sequence ID" value="GIX67515.1"/>
    <property type="molecule type" value="Genomic_DNA"/>
</dbReference>
<evidence type="ECO:0000313" key="2">
    <source>
        <dbReference type="Proteomes" id="UP001054837"/>
    </source>
</evidence>
<sequence length="118" mass="13359">MRQLIQEKSGIDVTAQGSGGRNQKCQICTSWKLGSKPVFRSPCNMQANVMEYAEAWIGKVYGGVSEVQPTHRLLESYKSIMVIAPARMFFRRSWHAIFFMSTINMSGNRDPSRHAALF</sequence>
<organism evidence="1 2">
    <name type="scientific">Caerostris darwini</name>
    <dbReference type="NCBI Taxonomy" id="1538125"/>
    <lineage>
        <taxon>Eukaryota</taxon>
        <taxon>Metazoa</taxon>
        <taxon>Ecdysozoa</taxon>
        <taxon>Arthropoda</taxon>
        <taxon>Chelicerata</taxon>
        <taxon>Arachnida</taxon>
        <taxon>Araneae</taxon>
        <taxon>Araneomorphae</taxon>
        <taxon>Entelegynae</taxon>
        <taxon>Araneoidea</taxon>
        <taxon>Araneidae</taxon>
        <taxon>Caerostris</taxon>
    </lineage>
</organism>
<keyword evidence="2" id="KW-1185">Reference proteome</keyword>
<name>A0AAV4M6S2_9ARAC</name>
<protein>
    <submittedName>
        <fullName evidence="1">Uncharacterized protein</fullName>
    </submittedName>
</protein>